<sequence>MKKMIIMLILVCSFVVPGVMEINAYKEYGSDTIVYEDTISTFITADNLRH</sequence>
<accession>A0A1G5HSQ6</accession>
<protein>
    <submittedName>
        <fullName evidence="1">Uncharacterized protein</fullName>
    </submittedName>
</protein>
<reference evidence="1 2" key="1">
    <citation type="submission" date="2016-10" db="EMBL/GenBank/DDBJ databases">
        <authorList>
            <person name="de Groot N.N."/>
        </authorList>
    </citation>
    <scope>NUCLEOTIDE SEQUENCE [LARGE SCALE GENOMIC DNA]</scope>
    <source>
        <strain evidence="1 2">DSM 18978</strain>
    </source>
</reference>
<dbReference type="RefSeq" id="WP_176758965.1">
    <property type="nucleotide sequence ID" value="NZ_FMUS01000012.1"/>
</dbReference>
<gene>
    <name evidence="1" type="ORF">SAMN03080606_02117</name>
</gene>
<organism evidence="1 2">
    <name type="scientific">Alkaliphilus peptidifermentans DSM 18978</name>
    <dbReference type="NCBI Taxonomy" id="1120976"/>
    <lineage>
        <taxon>Bacteria</taxon>
        <taxon>Bacillati</taxon>
        <taxon>Bacillota</taxon>
        <taxon>Clostridia</taxon>
        <taxon>Peptostreptococcales</taxon>
        <taxon>Natronincolaceae</taxon>
        <taxon>Alkaliphilus</taxon>
    </lineage>
</organism>
<dbReference type="Proteomes" id="UP000198636">
    <property type="component" value="Unassembled WGS sequence"/>
</dbReference>
<dbReference type="STRING" id="1120976.SAMN03080606_02117"/>
<evidence type="ECO:0000313" key="2">
    <source>
        <dbReference type="Proteomes" id="UP000198636"/>
    </source>
</evidence>
<dbReference type="EMBL" id="FMUS01000012">
    <property type="protein sequence ID" value="SCY66754.1"/>
    <property type="molecule type" value="Genomic_DNA"/>
</dbReference>
<keyword evidence="2" id="KW-1185">Reference proteome</keyword>
<dbReference type="AlphaFoldDB" id="A0A1G5HSQ6"/>
<evidence type="ECO:0000313" key="1">
    <source>
        <dbReference type="EMBL" id="SCY66754.1"/>
    </source>
</evidence>
<name>A0A1G5HSQ6_9FIRM</name>
<proteinExistence type="predicted"/>